<keyword evidence="18" id="KW-1185">Reference proteome</keyword>
<keyword evidence="7" id="KW-0206">Cytoskeleton</keyword>
<keyword evidence="2 12" id="KW-0728">SH3 domain</keyword>
<evidence type="ECO:0000256" key="12">
    <source>
        <dbReference type="PROSITE-ProRule" id="PRU00192"/>
    </source>
</evidence>
<dbReference type="Ensembl" id="ENSCPGT00000009241.1">
    <property type="protein sequence ID" value="ENSCPGP00000008409.1"/>
    <property type="gene ID" value="ENSCPGG00000005800.1"/>
</dbReference>
<protein>
    <recommendedName>
        <fullName evidence="11">Amphiphysin</fullName>
    </recommendedName>
</protein>
<keyword evidence="8" id="KW-0968">Cytoplasmic vesicle</keyword>
<evidence type="ECO:0000259" key="16">
    <source>
        <dbReference type="PROSITE" id="PS51021"/>
    </source>
</evidence>
<dbReference type="CDD" id="cd07611">
    <property type="entry name" value="BAR_Amphiphysin_I_II"/>
    <property type="match status" value="1"/>
</dbReference>
<evidence type="ECO:0000256" key="2">
    <source>
        <dbReference type="ARBA" id="ARBA00022443"/>
    </source>
</evidence>
<dbReference type="PRINTS" id="PR00452">
    <property type="entry name" value="SH3DOMAIN"/>
</dbReference>
<evidence type="ECO:0000256" key="5">
    <source>
        <dbReference type="ARBA" id="ARBA00023054"/>
    </source>
</evidence>
<dbReference type="GO" id="GO:0005543">
    <property type="term" value="F:phospholipid binding"/>
    <property type="evidence" value="ECO:0007669"/>
    <property type="project" value="TreeGrafter"/>
</dbReference>
<evidence type="ECO:0000256" key="1">
    <source>
        <dbReference type="ARBA" id="ARBA00004245"/>
    </source>
</evidence>
<evidence type="ECO:0000256" key="10">
    <source>
        <dbReference type="ARBA" id="ARBA00058978"/>
    </source>
</evidence>
<keyword evidence="3" id="KW-0963">Cytoplasm</keyword>
<dbReference type="FunFam" id="2.30.30.40:FF:000103">
    <property type="entry name" value="Amphiphysin"/>
    <property type="match status" value="1"/>
</dbReference>
<dbReference type="GO" id="GO:0005886">
    <property type="term" value="C:plasma membrane"/>
    <property type="evidence" value="ECO:0007669"/>
    <property type="project" value="TreeGrafter"/>
</dbReference>
<evidence type="ECO:0000256" key="13">
    <source>
        <dbReference type="SAM" id="Coils"/>
    </source>
</evidence>
<dbReference type="InterPro" id="IPR001452">
    <property type="entry name" value="SH3_domain"/>
</dbReference>
<evidence type="ECO:0000256" key="14">
    <source>
        <dbReference type="SAM" id="MobiDB-lite"/>
    </source>
</evidence>
<dbReference type="Pfam" id="PF03114">
    <property type="entry name" value="BAR"/>
    <property type="match status" value="1"/>
</dbReference>
<evidence type="ECO:0000256" key="6">
    <source>
        <dbReference type="ARBA" id="ARBA00023136"/>
    </source>
</evidence>
<feature type="region of interest" description="Disordered" evidence="14">
    <location>
        <begin position="395"/>
        <end position="460"/>
    </location>
</feature>
<feature type="domain" description="SH3" evidence="15">
    <location>
        <begin position="466"/>
        <end position="539"/>
    </location>
</feature>
<evidence type="ECO:0000259" key="15">
    <source>
        <dbReference type="PROSITE" id="PS50002"/>
    </source>
</evidence>
<dbReference type="SMART" id="SM00721">
    <property type="entry name" value="BAR"/>
    <property type="match status" value="1"/>
</dbReference>
<dbReference type="InterPro" id="IPR003005">
    <property type="entry name" value="Amphiphysin"/>
</dbReference>
<dbReference type="InterPro" id="IPR004148">
    <property type="entry name" value="BAR_dom"/>
</dbReference>
<evidence type="ECO:0000256" key="3">
    <source>
        <dbReference type="ARBA" id="ARBA00022490"/>
    </source>
</evidence>
<evidence type="ECO:0000256" key="8">
    <source>
        <dbReference type="ARBA" id="ARBA00023329"/>
    </source>
</evidence>
<feature type="compositionally biased region" description="Pro residues" evidence="14">
    <location>
        <begin position="222"/>
        <end position="235"/>
    </location>
</feature>
<evidence type="ECO:0000313" key="18">
    <source>
        <dbReference type="Proteomes" id="UP000694419"/>
    </source>
</evidence>
<dbReference type="InterPro" id="IPR027267">
    <property type="entry name" value="AH/BAR_dom_sf"/>
</dbReference>
<dbReference type="InterPro" id="IPR003017">
    <property type="entry name" value="Amphiphysin_1"/>
</dbReference>
<keyword evidence="5 13" id="KW-0175">Coiled coil</keyword>
<feature type="coiled-coil region" evidence="13">
    <location>
        <begin position="113"/>
        <end position="147"/>
    </location>
</feature>
<sequence length="539" mass="60476">EEYVQNFKRQEAEGSRLQRELRAYLAAIKGMQDASKKLTESLHEVYEPDWYGREDVKMIGEKCDELWEDFHQKLVDGSLLTLDTYLGQFPDIKTRIAKRSRKLVDYDSARHHLEALQSSKRKDEGRITKAEEEFQKAQKVFEEFNTDLQEELPSLWSRRVGFYVNTFKNVSSLEAKFHKEIAVLCHKLYEVMTKLGDQHADKAFTIQGAPSDSGPLRIAKTPSPPEEVSPLPSPTASPNHMLAPASPAPARPKSPTQLRKGPPVPPLPKLTPTKELQQENIINFFDDNFVPEINVTTPSQNEVPEAKKEESLLDLDFDPFKPEAVSTGVTHSPMSQTLPWDLWAVSLAFIIVNWDISVPLFFTKYSYTALVVCLCLFFFPQDKASSIPSVVIEPASNNEGEGEEHEVVTNESKDAAAEPGTQGTDTAPSETSQDGSKQKPTEEIQAAPSQDQPVPAEDTAAAMPPGFLFKVEVLHDFEAANSDELNLKRGDIVLVIPSETTADQEAGWLTGIKESEWLQYRDANTYKGLFPENFTRHLE</sequence>
<dbReference type="PANTHER" id="PTHR46514">
    <property type="entry name" value="AMPHIPHYSIN"/>
    <property type="match status" value="1"/>
</dbReference>
<reference evidence="17" key="2">
    <citation type="submission" date="2025-09" db="UniProtKB">
        <authorList>
            <consortium name="Ensembl"/>
        </authorList>
    </citation>
    <scope>IDENTIFICATION</scope>
</reference>
<dbReference type="GO" id="GO:0030672">
    <property type="term" value="C:synaptic vesicle membrane"/>
    <property type="evidence" value="ECO:0007669"/>
    <property type="project" value="UniProtKB-SubCell"/>
</dbReference>
<dbReference type="PRINTS" id="PR01251">
    <property type="entry name" value="AMPHIPHYSIN"/>
</dbReference>
<dbReference type="AlphaFoldDB" id="A0A8C3JIQ0"/>
<keyword evidence="4" id="KW-0770">Synapse</keyword>
<dbReference type="GO" id="GO:0048488">
    <property type="term" value="P:synaptic vesicle endocytosis"/>
    <property type="evidence" value="ECO:0007669"/>
    <property type="project" value="TreeGrafter"/>
</dbReference>
<feature type="compositionally biased region" description="Polar residues" evidence="14">
    <location>
        <begin position="421"/>
        <end position="435"/>
    </location>
</feature>
<dbReference type="SUPFAM" id="SSF103657">
    <property type="entry name" value="BAR/IMD domain-like"/>
    <property type="match status" value="1"/>
</dbReference>
<dbReference type="InterPro" id="IPR036028">
    <property type="entry name" value="SH3-like_dom_sf"/>
</dbReference>
<evidence type="ECO:0000256" key="11">
    <source>
        <dbReference type="ARBA" id="ARBA00069352"/>
    </source>
</evidence>
<dbReference type="PROSITE" id="PS50002">
    <property type="entry name" value="SH3"/>
    <property type="match status" value="1"/>
</dbReference>
<dbReference type="Gene3D" id="2.30.30.40">
    <property type="entry name" value="SH3 Domains"/>
    <property type="match status" value="1"/>
</dbReference>
<dbReference type="Pfam" id="PF14604">
    <property type="entry name" value="SH3_9"/>
    <property type="match status" value="1"/>
</dbReference>
<dbReference type="PRINTS" id="PR01252">
    <property type="entry name" value="AMPHIPHYSIN1"/>
</dbReference>
<dbReference type="PANTHER" id="PTHR46514:SF2">
    <property type="entry name" value="AMPHIPHYSIN"/>
    <property type="match status" value="1"/>
</dbReference>
<dbReference type="InterPro" id="IPR035470">
    <property type="entry name" value="Amphiphysin_I_SH3"/>
</dbReference>
<comment type="function">
    <text evidence="10">May participate in mechanisms of regulated exocytosis in synapses and certain endocrine cell types. May control the properties of the membrane associated cytoskeleton.</text>
</comment>
<name>A0A8C3JIQ0_9CHAR</name>
<evidence type="ECO:0000313" key="17">
    <source>
        <dbReference type="Ensembl" id="ENSCPGP00000008409.1"/>
    </source>
</evidence>
<evidence type="ECO:0000256" key="4">
    <source>
        <dbReference type="ARBA" id="ARBA00023018"/>
    </source>
</evidence>
<dbReference type="Gene3D" id="1.20.1270.60">
    <property type="entry name" value="Arfaptin homology (AH) domain/BAR domain"/>
    <property type="match status" value="1"/>
</dbReference>
<dbReference type="Proteomes" id="UP000694419">
    <property type="component" value="Unplaced"/>
</dbReference>
<dbReference type="PROSITE" id="PS51021">
    <property type="entry name" value="BAR"/>
    <property type="match status" value="1"/>
</dbReference>
<organism evidence="17 18">
    <name type="scientific">Calidris pygmaea</name>
    <name type="common">Spoon-billed sandpiper</name>
    <dbReference type="NCBI Taxonomy" id="425635"/>
    <lineage>
        <taxon>Eukaryota</taxon>
        <taxon>Metazoa</taxon>
        <taxon>Chordata</taxon>
        <taxon>Craniata</taxon>
        <taxon>Vertebrata</taxon>
        <taxon>Euteleostomi</taxon>
        <taxon>Archelosauria</taxon>
        <taxon>Archosauria</taxon>
        <taxon>Dinosauria</taxon>
        <taxon>Saurischia</taxon>
        <taxon>Theropoda</taxon>
        <taxon>Coelurosauria</taxon>
        <taxon>Aves</taxon>
        <taxon>Neognathae</taxon>
        <taxon>Neoaves</taxon>
        <taxon>Charadriiformes</taxon>
        <taxon>Scolopacidae</taxon>
        <taxon>Calidris</taxon>
    </lineage>
</organism>
<dbReference type="SMART" id="SM00326">
    <property type="entry name" value="SH3"/>
    <property type="match status" value="1"/>
</dbReference>
<dbReference type="GO" id="GO:0005856">
    <property type="term" value="C:cytoskeleton"/>
    <property type="evidence" value="ECO:0007669"/>
    <property type="project" value="UniProtKB-SubCell"/>
</dbReference>
<accession>A0A8C3JIQ0</accession>
<dbReference type="FunFam" id="1.20.1270.60:FF:000013">
    <property type="entry name" value="Amphiphysin isoform 2"/>
    <property type="match status" value="1"/>
</dbReference>
<feature type="compositionally biased region" description="Basic and acidic residues" evidence="14">
    <location>
        <begin position="405"/>
        <end position="416"/>
    </location>
</feature>
<feature type="domain" description="BAR" evidence="16">
    <location>
        <begin position="1"/>
        <end position="201"/>
    </location>
</feature>
<keyword evidence="6" id="KW-0472">Membrane</keyword>
<evidence type="ECO:0000256" key="7">
    <source>
        <dbReference type="ARBA" id="ARBA00023212"/>
    </source>
</evidence>
<reference evidence="17" key="1">
    <citation type="submission" date="2025-08" db="UniProtKB">
        <authorList>
            <consortium name="Ensembl"/>
        </authorList>
    </citation>
    <scope>IDENTIFICATION</scope>
</reference>
<dbReference type="SUPFAM" id="SSF50044">
    <property type="entry name" value="SH3-domain"/>
    <property type="match status" value="1"/>
</dbReference>
<evidence type="ECO:0000256" key="9">
    <source>
        <dbReference type="ARBA" id="ARBA00037838"/>
    </source>
</evidence>
<feature type="region of interest" description="Disordered" evidence="14">
    <location>
        <begin position="205"/>
        <end position="271"/>
    </location>
</feature>
<dbReference type="CDD" id="cd12140">
    <property type="entry name" value="SH3_Amphiphysin_I"/>
    <property type="match status" value="1"/>
</dbReference>
<proteinExistence type="predicted"/>
<comment type="subcellular location">
    <subcellularLocation>
        <location evidence="1">Cytoplasm</location>
        <location evidence="1">Cytoskeleton</location>
    </subcellularLocation>
    <subcellularLocation>
        <location evidence="9">Cytoplasmic vesicle</location>
        <location evidence="9">Secretory vesicle</location>
        <location evidence="9">Synaptic vesicle membrane</location>
        <topology evidence="9">Peripheral membrane protein</topology>
        <orientation evidence="9">Cytoplasmic side</orientation>
    </subcellularLocation>
</comment>